<dbReference type="SMART" id="SM00880">
    <property type="entry name" value="CHAD"/>
    <property type="match status" value="1"/>
</dbReference>
<proteinExistence type="predicted"/>
<dbReference type="PROSITE" id="PS51708">
    <property type="entry name" value="CHAD"/>
    <property type="match status" value="1"/>
</dbReference>
<comment type="caution">
    <text evidence="2">The sequence shown here is derived from an EMBL/GenBank/DDBJ whole genome shotgun (WGS) entry which is preliminary data.</text>
</comment>
<evidence type="ECO:0000259" key="1">
    <source>
        <dbReference type="PROSITE" id="PS51708"/>
    </source>
</evidence>
<feature type="domain" description="CHAD" evidence="1">
    <location>
        <begin position="18"/>
        <end position="299"/>
    </location>
</feature>
<protein>
    <submittedName>
        <fullName evidence="2">CHAD domain-containing protein</fullName>
    </submittedName>
</protein>
<dbReference type="Pfam" id="PF05235">
    <property type="entry name" value="CHAD"/>
    <property type="match status" value="1"/>
</dbReference>
<organism evidence="2 3">
    <name type="scientific">Roseateles albus</name>
    <dbReference type="NCBI Taxonomy" id="2987525"/>
    <lineage>
        <taxon>Bacteria</taxon>
        <taxon>Pseudomonadati</taxon>
        <taxon>Pseudomonadota</taxon>
        <taxon>Betaproteobacteria</taxon>
        <taxon>Burkholderiales</taxon>
        <taxon>Sphaerotilaceae</taxon>
        <taxon>Roseateles</taxon>
    </lineage>
</organism>
<reference evidence="2 3" key="1">
    <citation type="submission" date="2022-10" db="EMBL/GenBank/DDBJ databases">
        <title>Paucibacter sp. hw1 Genome sequencing.</title>
        <authorList>
            <person name="Park S."/>
        </authorList>
    </citation>
    <scope>NUCLEOTIDE SEQUENCE [LARGE SCALE GENOMIC DNA]</scope>
    <source>
        <strain evidence="3">hw1</strain>
    </source>
</reference>
<evidence type="ECO:0000313" key="2">
    <source>
        <dbReference type="EMBL" id="MDC8772302.1"/>
    </source>
</evidence>
<name>A0ABT5KED6_9BURK</name>
<dbReference type="PANTHER" id="PTHR39339:SF1">
    <property type="entry name" value="CHAD DOMAIN-CONTAINING PROTEIN"/>
    <property type="match status" value="1"/>
</dbReference>
<dbReference type="InterPro" id="IPR038186">
    <property type="entry name" value="CHAD_dom_sf"/>
</dbReference>
<accession>A0ABT5KED6</accession>
<dbReference type="InterPro" id="IPR007899">
    <property type="entry name" value="CHAD_dom"/>
</dbReference>
<sequence>MPSPLKPSKARPVKLRAGLTLEQGFALIARNCLRQVRANEAGLRLSEEPEFVHQLRVGLRRLRSALALFKPWITLPPALADEIAWLGLTLGAARDAEVLAGATLPAVLLGSAGQEELDGLQKAAATLAQRRRRKAIQAVSSERYLKLMANLGSWLKAKRWREDSACPDGLAAALDTAAKRMLKQGDKKLRQRLQSLQDQTTAENRHRLRIAVKKLRYANEFFSAIAGAKVDARLNQLSALQDLLGQLNDAEVGRQQLLEMGRAHPGPAAFARGVLWAQSQQQIESLAPLLQALGPKRPGS</sequence>
<dbReference type="PANTHER" id="PTHR39339">
    <property type="entry name" value="SLR1444 PROTEIN"/>
    <property type="match status" value="1"/>
</dbReference>
<gene>
    <name evidence="2" type="ORF">PRZ03_12030</name>
</gene>
<dbReference type="Gene3D" id="1.40.20.10">
    <property type="entry name" value="CHAD domain"/>
    <property type="match status" value="1"/>
</dbReference>
<dbReference type="EMBL" id="JAQQXT010000006">
    <property type="protein sequence ID" value="MDC8772302.1"/>
    <property type="molecule type" value="Genomic_DNA"/>
</dbReference>
<evidence type="ECO:0000313" key="3">
    <source>
        <dbReference type="Proteomes" id="UP001221189"/>
    </source>
</evidence>
<keyword evidence="3" id="KW-1185">Reference proteome</keyword>
<dbReference type="Proteomes" id="UP001221189">
    <property type="component" value="Unassembled WGS sequence"/>
</dbReference>
<dbReference type="RefSeq" id="WP_273600498.1">
    <property type="nucleotide sequence ID" value="NZ_JAQQXT010000006.1"/>
</dbReference>